<keyword evidence="3" id="KW-1185">Reference proteome</keyword>
<dbReference type="InterPro" id="IPR031044">
    <property type="entry name" value="Small_Trp_rich"/>
</dbReference>
<dbReference type="NCBIfam" id="TIGR04438">
    <property type="entry name" value="small_Trp_rich"/>
    <property type="match status" value="1"/>
</dbReference>
<protein>
    <submittedName>
        <fullName evidence="2">TIGR04438 family Trp-rich protein</fullName>
    </submittedName>
</protein>
<evidence type="ECO:0000256" key="1">
    <source>
        <dbReference type="SAM" id="Phobius"/>
    </source>
</evidence>
<sequence>MYLLGIGIILLLMKYLEIGPVTGWSWWLVLAPFALAVVWWTWADLSGYSKKKAVEKMDKRKADRIEKNRVALGIGIKKNAGKRR</sequence>
<dbReference type="EMBL" id="CP035503">
    <property type="protein sequence ID" value="QDL37295.1"/>
    <property type="molecule type" value="Genomic_DNA"/>
</dbReference>
<dbReference type="Proteomes" id="UP000316798">
    <property type="component" value="Chromosome"/>
</dbReference>
<dbReference type="KEGG" id="rhf:EUB48_08405"/>
<keyword evidence="1" id="KW-1133">Transmembrane helix</keyword>
<reference evidence="2 3" key="1">
    <citation type="submission" date="2019-01" db="EMBL/GenBank/DDBJ databases">
        <title>Genomic insights into a novel species Rhodoferax sp.</title>
        <authorList>
            <person name="Jin L."/>
        </authorList>
    </citation>
    <scope>NUCLEOTIDE SEQUENCE [LARGE SCALE GENOMIC DNA]</scope>
    <source>
        <strain evidence="2 3">CHu59-6-5</strain>
    </source>
</reference>
<dbReference type="RefSeq" id="WP_142818465.1">
    <property type="nucleotide sequence ID" value="NZ_CP035503.1"/>
</dbReference>
<keyword evidence="1" id="KW-0812">Transmembrane</keyword>
<feature type="transmembrane region" description="Helical" evidence="1">
    <location>
        <begin position="26"/>
        <end position="43"/>
    </location>
</feature>
<dbReference type="OrthoDB" id="8689816at2"/>
<gene>
    <name evidence="2" type="ORF">EUB48_08405</name>
</gene>
<accession>A0A515DA59</accession>
<evidence type="ECO:0000313" key="3">
    <source>
        <dbReference type="Proteomes" id="UP000316798"/>
    </source>
</evidence>
<organism evidence="2 3">
    <name type="scientific">Rhodoferax sediminis</name>
    <dbReference type="NCBI Taxonomy" id="2509614"/>
    <lineage>
        <taxon>Bacteria</taxon>
        <taxon>Pseudomonadati</taxon>
        <taxon>Pseudomonadota</taxon>
        <taxon>Betaproteobacteria</taxon>
        <taxon>Burkholderiales</taxon>
        <taxon>Comamonadaceae</taxon>
        <taxon>Rhodoferax</taxon>
    </lineage>
</organism>
<keyword evidence="1" id="KW-0472">Membrane</keyword>
<name>A0A515DA59_9BURK</name>
<dbReference type="AlphaFoldDB" id="A0A515DA59"/>
<evidence type="ECO:0000313" key="2">
    <source>
        <dbReference type="EMBL" id="QDL37295.1"/>
    </source>
</evidence>
<proteinExistence type="predicted"/>